<dbReference type="EMBL" id="UYRT01094723">
    <property type="protein sequence ID" value="VDN39784.1"/>
    <property type="molecule type" value="Genomic_DNA"/>
</dbReference>
<reference evidence="1 2" key="2">
    <citation type="submission" date="2018-11" db="EMBL/GenBank/DDBJ databases">
        <authorList>
            <consortium name="Pathogen Informatics"/>
        </authorList>
    </citation>
    <scope>NUCLEOTIDE SEQUENCE [LARGE SCALE GENOMIC DNA]</scope>
</reference>
<name>A0A183EMV1_9BILA</name>
<dbReference type="WBParaSite" id="GPUH_0002231901-mRNA-1">
    <property type="protein sequence ID" value="GPUH_0002231901-mRNA-1"/>
    <property type="gene ID" value="GPUH_0002231901"/>
</dbReference>
<protein>
    <submittedName>
        <fullName evidence="3">FBA_2 domain-containing protein</fullName>
    </submittedName>
</protein>
<accession>A0A183EMV1</accession>
<evidence type="ECO:0000313" key="3">
    <source>
        <dbReference type="WBParaSite" id="GPUH_0002231901-mRNA-1"/>
    </source>
</evidence>
<sequence>MVTFAPGKFHRKVTHVMYNLLLNGPIKKLIKCHTYETDSDVITCSTSAFWNTIYGPRAVIYDESSSKLVFLDWLRRRPDVALHVDDCIIAIKEVPTGDPKRFRLGCLGIAAVHFFDVEC</sequence>
<keyword evidence="2" id="KW-1185">Reference proteome</keyword>
<evidence type="ECO:0000313" key="1">
    <source>
        <dbReference type="EMBL" id="VDN39784.1"/>
    </source>
</evidence>
<organism evidence="3">
    <name type="scientific">Gongylonema pulchrum</name>
    <dbReference type="NCBI Taxonomy" id="637853"/>
    <lineage>
        <taxon>Eukaryota</taxon>
        <taxon>Metazoa</taxon>
        <taxon>Ecdysozoa</taxon>
        <taxon>Nematoda</taxon>
        <taxon>Chromadorea</taxon>
        <taxon>Rhabditida</taxon>
        <taxon>Spirurina</taxon>
        <taxon>Spiruromorpha</taxon>
        <taxon>Spiruroidea</taxon>
        <taxon>Gongylonematidae</taxon>
        <taxon>Gongylonema</taxon>
    </lineage>
</organism>
<evidence type="ECO:0000313" key="2">
    <source>
        <dbReference type="Proteomes" id="UP000271098"/>
    </source>
</evidence>
<dbReference type="Proteomes" id="UP000271098">
    <property type="component" value="Unassembled WGS sequence"/>
</dbReference>
<gene>
    <name evidence="1" type="ORF">GPUH_LOCUS22292</name>
</gene>
<reference evidence="3" key="1">
    <citation type="submission" date="2016-06" db="UniProtKB">
        <authorList>
            <consortium name="WormBaseParasite"/>
        </authorList>
    </citation>
    <scope>IDENTIFICATION</scope>
</reference>
<proteinExistence type="predicted"/>
<dbReference type="AlphaFoldDB" id="A0A183EMV1"/>